<organism evidence="2 3">
    <name type="scientific">Paraburkholderia phenazinium</name>
    <dbReference type="NCBI Taxonomy" id="60549"/>
    <lineage>
        <taxon>Bacteria</taxon>
        <taxon>Pseudomonadati</taxon>
        <taxon>Pseudomonadota</taxon>
        <taxon>Betaproteobacteria</taxon>
        <taxon>Burkholderiales</taxon>
        <taxon>Burkholderiaceae</taxon>
        <taxon>Paraburkholderia</taxon>
    </lineage>
</organism>
<dbReference type="PANTHER" id="PTHR46656">
    <property type="entry name" value="PUTATIVE-RELATED"/>
    <property type="match status" value="1"/>
</dbReference>
<dbReference type="SUPFAM" id="SSF53756">
    <property type="entry name" value="UDP-Glycosyltransferase/glycogen phosphorylase"/>
    <property type="match status" value="1"/>
</dbReference>
<evidence type="ECO:0000259" key="1">
    <source>
        <dbReference type="Pfam" id="PF00534"/>
    </source>
</evidence>
<dbReference type="GO" id="GO:0016757">
    <property type="term" value="F:glycosyltransferase activity"/>
    <property type="evidence" value="ECO:0007669"/>
    <property type="project" value="InterPro"/>
</dbReference>
<protein>
    <submittedName>
        <fullName evidence="2">Glycosyl transferases group 1</fullName>
    </submittedName>
</protein>
<accession>A0A1N6KRY7</accession>
<reference evidence="2 3" key="1">
    <citation type="submission" date="2016-11" db="EMBL/GenBank/DDBJ databases">
        <authorList>
            <person name="Jaros S."/>
            <person name="Januszkiewicz K."/>
            <person name="Wedrychowicz H."/>
        </authorList>
    </citation>
    <scope>NUCLEOTIDE SEQUENCE [LARGE SCALE GENOMIC DNA]</scope>
    <source>
        <strain evidence="2 3">GAS95</strain>
    </source>
</reference>
<feature type="domain" description="Glycosyl transferase family 1" evidence="1">
    <location>
        <begin position="201"/>
        <end position="308"/>
    </location>
</feature>
<dbReference type="EMBL" id="FSRU01000002">
    <property type="protein sequence ID" value="SIO59127.1"/>
    <property type="molecule type" value="Genomic_DNA"/>
</dbReference>
<gene>
    <name evidence="2" type="ORF">SAMN05444165_4404</name>
</gene>
<keyword evidence="3" id="KW-1185">Reference proteome</keyword>
<dbReference type="Pfam" id="PF00534">
    <property type="entry name" value="Glycos_transf_1"/>
    <property type="match status" value="1"/>
</dbReference>
<dbReference type="AlphaFoldDB" id="A0A1N6KRY7"/>
<dbReference type="Gene3D" id="3.40.50.2000">
    <property type="entry name" value="Glycogen Phosphorylase B"/>
    <property type="match status" value="1"/>
</dbReference>
<evidence type="ECO:0000313" key="3">
    <source>
        <dbReference type="Proteomes" id="UP000185151"/>
    </source>
</evidence>
<evidence type="ECO:0000313" key="2">
    <source>
        <dbReference type="EMBL" id="SIO59127.1"/>
    </source>
</evidence>
<dbReference type="OrthoDB" id="9816564at2"/>
<name>A0A1N6KRY7_9BURK</name>
<dbReference type="Proteomes" id="UP000185151">
    <property type="component" value="Unassembled WGS sequence"/>
</dbReference>
<dbReference type="InterPro" id="IPR001296">
    <property type="entry name" value="Glyco_trans_1"/>
</dbReference>
<keyword evidence="2" id="KW-0808">Transferase</keyword>
<proteinExistence type="predicted"/>
<sequence>MERIFRLAKSLYLAVFTTVAYRAMRREQGDRSNERSPGSIKIVCRYGLKNGLTNGALYNGLALETLGYEVEQPDVTLAMRNPFKRIFCKKGGLFVFHCAAPQFLLLAWPLRRLLRSGKLIGYFAWELAEPPENWPKYEDLWDEIWTPSRFSAQSLAKLYACPIRVVPHVLLKNRSPRRWRKGEEPLTFLTMADARSSLARKNPRAVVAAFLDAFPTEDDVSLVIKLQANPSSEEVNALLAEVEGDARIRVIQETMTRTDVDRLFSGAHVYVSLHRAEGFGLPLLEARLFGLATLATAWSGNLDFMSEENSVLIPYELATMRDEGGVYGEVTWANPDVGAAALAMRRFYEDPAHLAEVAKAGWEASSPERQLARLAEALRTPPLDPLALNVAA</sequence>
<dbReference type="RefSeq" id="WP_083640549.1">
    <property type="nucleotide sequence ID" value="NZ_FSRU01000002.1"/>
</dbReference>
<dbReference type="PANTHER" id="PTHR46656:SF3">
    <property type="entry name" value="PUTATIVE-RELATED"/>
    <property type="match status" value="1"/>
</dbReference>